<keyword evidence="3" id="KW-1185">Reference proteome</keyword>
<evidence type="ECO:0000256" key="1">
    <source>
        <dbReference type="SAM" id="Phobius"/>
    </source>
</evidence>
<evidence type="ECO:0000313" key="2">
    <source>
        <dbReference type="EMBL" id="KIJ15791.1"/>
    </source>
</evidence>
<keyword evidence="1" id="KW-0472">Membrane</keyword>
<sequence>MTSPVVNLMQGPLCGTLATMFLYGIFCMQTFYYARNYVEDRLLLKVLETVHLAFSIHMIEYYLITNFDNPPALEYLVWQVLLRTSFVFLSTCGGRQEYGGEALDC</sequence>
<dbReference type="HOGENOM" id="CLU_160844_1_0_1"/>
<reference evidence="2 3" key="1">
    <citation type="submission" date="2014-06" db="EMBL/GenBank/DDBJ databases">
        <authorList>
            <consortium name="DOE Joint Genome Institute"/>
            <person name="Kuo A."/>
            <person name="Kohler A."/>
            <person name="Nagy L.G."/>
            <person name="Floudas D."/>
            <person name="Copeland A."/>
            <person name="Barry K.W."/>
            <person name="Cichocki N."/>
            <person name="Veneault-Fourrey C."/>
            <person name="LaButti K."/>
            <person name="Lindquist E.A."/>
            <person name="Lipzen A."/>
            <person name="Lundell T."/>
            <person name="Morin E."/>
            <person name="Murat C."/>
            <person name="Sun H."/>
            <person name="Tunlid A."/>
            <person name="Henrissat B."/>
            <person name="Grigoriev I.V."/>
            <person name="Hibbett D.S."/>
            <person name="Martin F."/>
            <person name="Nordberg H.P."/>
            <person name="Cantor M.N."/>
            <person name="Hua S.X."/>
        </authorList>
    </citation>
    <scope>NUCLEOTIDE SEQUENCE [LARGE SCALE GENOMIC DNA]</scope>
    <source>
        <strain evidence="2 3">ATCC 200175</strain>
    </source>
</reference>
<gene>
    <name evidence="2" type="ORF">PAXINDRAFT_76296</name>
</gene>
<reference evidence="3" key="2">
    <citation type="submission" date="2015-01" db="EMBL/GenBank/DDBJ databases">
        <title>Evolutionary Origins and Diversification of the Mycorrhizal Mutualists.</title>
        <authorList>
            <consortium name="DOE Joint Genome Institute"/>
            <consortium name="Mycorrhizal Genomics Consortium"/>
            <person name="Kohler A."/>
            <person name="Kuo A."/>
            <person name="Nagy L.G."/>
            <person name="Floudas D."/>
            <person name="Copeland A."/>
            <person name="Barry K.W."/>
            <person name="Cichocki N."/>
            <person name="Veneault-Fourrey C."/>
            <person name="LaButti K."/>
            <person name="Lindquist E.A."/>
            <person name="Lipzen A."/>
            <person name="Lundell T."/>
            <person name="Morin E."/>
            <person name="Murat C."/>
            <person name="Riley R."/>
            <person name="Ohm R."/>
            <person name="Sun H."/>
            <person name="Tunlid A."/>
            <person name="Henrissat B."/>
            <person name="Grigoriev I.V."/>
            <person name="Hibbett D.S."/>
            <person name="Martin F."/>
        </authorList>
    </citation>
    <scope>NUCLEOTIDE SEQUENCE [LARGE SCALE GENOMIC DNA]</scope>
    <source>
        <strain evidence="3">ATCC 200175</strain>
    </source>
</reference>
<dbReference type="AlphaFoldDB" id="A0A0C9U9Z0"/>
<organism evidence="2 3">
    <name type="scientific">Paxillus involutus ATCC 200175</name>
    <dbReference type="NCBI Taxonomy" id="664439"/>
    <lineage>
        <taxon>Eukaryota</taxon>
        <taxon>Fungi</taxon>
        <taxon>Dikarya</taxon>
        <taxon>Basidiomycota</taxon>
        <taxon>Agaricomycotina</taxon>
        <taxon>Agaricomycetes</taxon>
        <taxon>Agaricomycetidae</taxon>
        <taxon>Boletales</taxon>
        <taxon>Paxilineae</taxon>
        <taxon>Paxillaceae</taxon>
        <taxon>Paxillus</taxon>
    </lineage>
</organism>
<keyword evidence="1" id="KW-1133">Transmembrane helix</keyword>
<name>A0A0C9U9Z0_PAXIN</name>
<proteinExistence type="predicted"/>
<accession>A0A0C9U9Z0</accession>
<keyword evidence="1" id="KW-0812">Transmembrane</keyword>
<protein>
    <submittedName>
        <fullName evidence="2">Unplaced genomic scaffold PAXINscaffold_13, whole genome shotgun sequence</fullName>
    </submittedName>
</protein>
<dbReference type="OrthoDB" id="2535105at2759"/>
<dbReference type="EMBL" id="KN819335">
    <property type="protein sequence ID" value="KIJ15791.1"/>
    <property type="molecule type" value="Genomic_DNA"/>
</dbReference>
<evidence type="ECO:0000313" key="3">
    <source>
        <dbReference type="Proteomes" id="UP000053647"/>
    </source>
</evidence>
<dbReference type="Proteomes" id="UP000053647">
    <property type="component" value="Unassembled WGS sequence"/>
</dbReference>
<feature type="transmembrane region" description="Helical" evidence="1">
    <location>
        <begin position="15"/>
        <end position="34"/>
    </location>
</feature>